<sequence>MKAQDILLLATIVFTFNMATTTFKVEAYDPNVEIWESYEERLVQFFVANDVREDSKNVAILLSSVGPKGYGLLKNLVTLSKPSSMNLADNCKHLKEYYNPKPPVLLERFRFYNQRQGTSEGISEFLAELKRLSSSCNFGSFLNDALRDRFVCGVFDTNIQKRLLSEDDSLTLEKAVKVALSMESAAKKKKKKKNSYYKGEFSVTVYSQHVVEGHKQESPVFLLRKTRSCKKQLSYEGL</sequence>
<reference evidence="2" key="1">
    <citation type="submission" date="2021-10" db="EMBL/GenBank/DDBJ databases">
        <title>Tropical sea cucumber genome reveals ecological adaptation and Cuvierian tubules defense mechanism.</title>
        <authorList>
            <person name="Chen T."/>
        </authorList>
    </citation>
    <scope>NUCLEOTIDE SEQUENCE</scope>
    <source>
        <strain evidence="2">Nanhai2018</strain>
        <tissue evidence="2">Muscle</tissue>
    </source>
</reference>
<keyword evidence="3" id="KW-1185">Reference proteome</keyword>
<dbReference type="Proteomes" id="UP001152320">
    <property type="component" value="Chromosome 14"/>
</dbReference>
<dbReference type="PANTHER" id="PTHR33198:SF19">
    <property type="entry name" value="CCHC-TYPE DOMAIN-CONTAINING PROTEIN"/>
    <property type="match status" value="1"/>
</dbReference>
<feature type="chain" id="PRO_5040106453" evidence="1">
    <location>
        <begin position="28"/>
        <end position="238"/>
    </location>
</feature>
<dbReference type="PANTHER" id="PTHR33198">
    <property type="entry name" value="ANK_REP_REGION DOMAIN-CONTAINING PROTEIN-RELATED"/>
    <property type="match status" value="1"/>
</dbReference>
<feature type="signal peptide" evidence="1">
    <location>
        <begin position="1"/>
        <end position="27"/>
    </location>
</feature>
<protein>
    <submittedName>
        <fullName evidence="2">Uncharacterized protein</fullName>
    </submittedName>
</protein>
<organism evidence="2 3">
    <name type="scientific">Holothuria leucospilota</name>
    <name type="common">Black long sea cucumber</name>
    <name type="synonym">Mertensiothuria leucospilota</name>
    <dbReference type="NCBI Taxonomy" id="206669"/>
    <lineage>
        <taxon>Eukaryota</taxon>
        <taxon>Metazoa</taxon>
        <taxon>Echinodermata</taxon>
        <taxon>Eleutherozoa</taxon>
        <taxon>Echinozoa</taxon>
        <taxon>Holothuroidea</taxon>
        <taxon>Aspidochirotacea</taxon>
        <taxon>Aspidochirotida</taxon>
        <taxon>Holothuriidae</taxon>
        <taxon>Holothuria</taxon>
    </lineage>
</organism>
<proteinExistence type="predicted"/>
<gene>
    <name evidence="2" type="ORF">HOLleu_29642</name>
</gene>
<dbReference type="EMBL" id="JAIZAY010000014">
    <property type="protein sequence ID" value="KAJ8030066.1"/>
    <property type="molecule type" value="Genomic_DNA"/>
</dbReference>
<comment type="caution">
    <text evidence="2">The sequence shown here is derived from an EMBL/GenBank/DDBJ whole genome shotgun (WGS) entry which is preliminary data.</text>
</comment>
<name>A0A9Q1BP37_HOLLE</name>
<evidence type="ECO:0000313" key="2">
    <source>
        <dbReference type="EMBL" id="KAJ8030066.1"/>
    </source>
</evidence>
<evidence type="ECO:0000313" key="3">
    <source>
        <dbReference type="Proteomes" id="UP001152320"/>
    </source>
</evidence>
<keyword evidence="1" id="KW-0732">Signal</keyword>
<dbReference type="AlphaFoldDB" id="A0A9Q1BP37"/>
<evidence type="ECO:0000256" key="1">
    <source>
        <dbReference type="SAM" id="SignalP"/>
    </source>
</evidence>
<accession>A0A9Q1BP37</accession>
<dbReference type="OrthoDB" id="6496131at2759"/>